<gene>
    <name evidence="3" type="ORF">J2S73_001037</name>
</gene>
<evidence type="ECO:0000259" key="2">
    <source>
        <dbReference type="Pfam" id="PF03432"/>
    </source>
</evidence>
<feature type="region of interest" description="Disordered" evidence="1">
    <location>
        <begin position="337"/>
        <end position="484"/>
    </location>
</feature>
<feature type="compositionally biased region" description="Pro residues" evidence="1">
    <location>
        <begin position="440"/>
        <end position="451"/>
    </location>
</feature>
<keyword evidence="4" id="KW-1185">Reference proteome</keyword>
<feature type="compositionally biased region" description="Basic and acidic residues" evidence="1">
    <location>
        <begin position="337"/>
        <end position="399"/>
    </location>
</feature>
<dbReference type="RefSeq" id="WP_306884386.1">
    <property type="nucleotide sequence ID" value="NZ_JAUSUL010000001.1"/>
</dbReference>
<reference evidence="3" key="1">
    <citation type="submission" date="2023-07" db="EMBL/GenBank/DDBJ databases">
        <title>Genomic Encyclopedia of Type Strains, Phase IV (KMG-IV): sequencing the most valuable type-strain genomes for metagenomic binning, comparative biology and taxonomic classification.</title>
        <authorList>
            <person name="Goeker M."/>
        </authorList>
    </citation>
    <scope>NUCLEOTIDE SEQUENCE</scope>
    <source>
        <strain evidence="3">DSM 21202</strain>
    </source>
</reference>
<evidence type="ECO:0000313" key="3">
    <source>
        <dbReference type="EMBL" id="MDQ0314600.1"/>
    </source>
</evidence>
<dbReference type="Pfam" id="PF03432">
    <property type="entry name" value="Relaxase"/>
    <property type="match status" value="1"/>
</dbReference>
<dbReference type="Proteomes" id="UP001229244">
    <property type="component" value="Unassembled WGS sequence"/>
</dbReference>
<protein>
    <submittedName>
        <fullName evidence="3">Murein DD-endopeptidase MepM/ murein hydrolase activator NlpD</fullName>
    </submittedName>
</protein>
<dbReference type="EMBL" id="JAUSUL010000001">
    <property type="protein sequence ID" value="MDQ0314600.1"/>
    <property type="molecule type" value="Genomic_DNA"/>
</dbReference>
<dbReference type="InterPro" id="IPR005094">
    <property type="entry name" value="Endonuclease_MobA/VirD2"/>
</dbReference>
<organism evidence="3 4">
    <name type="scientific">Amorphus orientalis</name>
    <dbReference type="NCBI Taxonomy" id="649198"/>
    <lineage>
        <taxon>Bacteria</taxon>
        <taxon>Pseudomonadati</taxon>
        <taxon>Pseudomonadota</taxon>
        <taxon>Alphaproteobacteria</taxon>
        <taxon>Hyphomicrobiales</taxon>
        <taxon>Amorphaceae</taxon>
        <taxon>Amorphus</taxon>
    </lineage>
</organism>
<name>A0AAE3VMC4_9HYPH</name>
<evidence type="ECO:0000256" key="1">
    <source>
        <dbReference type="SAM" id="MobiDB-lite"/>
    </source>
</evidence>
<feature type="compositionally biased region" description="Basic and acidic residues" evidence="1">
    <location>
        <begin position="406"/>
        <end position="439"/>
    </location>
</feature>
<feature type="compositionally biased region" description="Basic and acidic residues" evidence="1">
    <location>
        <begin position="475"/>
        <end position="484"/>
    </location>
</feature>
<accession>A0AAE3VMC4</accession>
<keyword evidence="3" id="KW-0378">Hydrolase</keyword>
<proteinExistence type="predicted"/>
<feature type="domain" description="MobA/VirD2-like nuclease" evidence="2">
    <location>
        <begin position="20"/>
        <end position="150"/>
    </location>
</feature>
<evidence type="ECO:0000313" key="4">
    <source>
        <dbReference type="Proteomes" id="UP001229244"/>
    </source>
</evidence>
<sequence length="484" mass="56167">MILHGNQRGGARDLAIHLTKPENERVEIHELRGFVSDTLEGAFQESYALSRATRCKQHLYSLSINPPANADIEAGHFVDAANRAEKQLGLDGQPRAIVFHDKRGMDGELRRHAHVVWCRIDPETMTARQLSYDKTKLREVSRELHIDHDLKMPPGLQNSKDRNPRNFTLEEWQQCKRAEKDPRAVKEAFQDCWSISDSRQAFASALEERGYILAQGRRGHVAVDYKGEKYAVSRYVGIKAKDVRARLGKADDLPSIEHAQEKAARQIAERLKELEAEQKAEIQTKREREAEQKRRTEAAQEREAAKLQEEQRQRQSLEDQARQERIRHGLWGLWDRITGKRKEAERLNAQEAAQARERDRREAERLEQEQARQRERERQRAQTERRKNEEAVQEIRADVEQLPPEPPKDVQQARDGPDKDVRPPEHVRPKEKLERREPPRQAPQPKAPANPEPVEQPRSYAEEQRARTSEAQQGRSHDGPTLER</sequence>
<comment type="caution">
    <text evidence="3">The sequence shown here is derived from an EMBL/GenBank/DDBJ whole genome shotgun (WGS) entry which is preliminary data.</text>
</comment>
<dbReference type="AlphaFoldDB" id="A0AAE3VMC4"/>
<dbReference type="GO" id="GO:0016787">
    <property type="term" value="F:hydrolase activity"/>
    <property type="evidence" value="ECO:0007669"/>
    <property type="project" value="UniProtKB-KW"/>
</dbReference>
<feature type="region of interest" description="Disordered" evidence="1">
    <location>
        <begin position="279"/>
        <end position="322"/>
    </location>
</feature>